<protein>
    <submittedName>
        <fullName evidence="2">Uncharacterized protein</fullName>
    </submittedName>
</protein>
<organism evidence="2 3">
    <name type="scientific">Cohnella pontilimi</name>
    <dbReference type="NCBI Taxonomy" id="2564100"/>
    <lineage>
        <taxon>Bacteria</taxon>
        <taxon>Bacillati</taxon>
        <taxon>Bacillota</taxon>
        <taxon>Bacilli</taxon>
        <taxon>Bacillales</taxon>
        <taxon>Paenibacillaceae</taxon>
        <taxon>Cohnella</taxon>
    </lineage>
</organism>
<proteinExistence type="predicted"/>
<dbReference type="RefSeq" id="WP_136776271.1">
    <property type="nucleotide sequence ID" value="NZ_SUPK01000001.1"/>
</dbReference>
<name>A0A4U0FLL8_9BACL</name>
<evidence type="ECO:0000256" key="1">
    <source>
        <dbReference type="SAM" id="Phobius"/>
    </source>
</evidence>
<keyword evidence="3" id="KW-1185">Reference proteome</keyword>
<evidence type="ECO:0000313" key="2">
    <source>
        <dbReference type="EMBL" id="TJY44462.1"/>
    </source>
</evidence>
<keyword evidence="1" id="KW-0472">Membrane</keyword>
<keyword evidence="1" id="KW-1133">Transmembrane helix</keyword>
<comment type="caution">
    <text evidence="2">The sequence shown here is derived from an EMBL/GenBank/DDBJ whole genome shotgun (WGS) entry which is preliminary data.</text>
</comment>
<keyword evidence="1" id="KW-0812">Transmembrane</keyword>
<sequence length="62" mass="6596">MKHSSLAIIGLLFLAAAVGIWLLGKMIQLVVILGVIGLIAVCIGVILFNNDRLKKIGHSDKS</sequence>
<dbReference type="Proteomes" id="UP000309673">
    <property type="component" value="Unassembled WGS sequence"/>
</dbReference>
<reference evidence="2 3" key="1">
    <citation type="submission" date="2019-04" db="EMBL/GenBank/DDBJ databases">
        <title>Cohnella sp. nov., isolated from soil.</title>
        <authorList>
            <person name="Kim W."/>
        </authorList>
    </citation>
    <scope>NUCLEOTIDE SEQUENCE [LARGE SCALE GENOMIC DNA]</scope>
    <source>
        <strain evidence="2 3">CAU 1483</strain>
    </source>
</reference>
<gene>
    <name evidence="2" type="ORF">E5161_03530</name>
</gene>
<evidence type="ECO:0000313" key="3">
    <source>
        <dbReference type="Proteomes" id="UP000309673"/>
    </source>
</evidence>
<dbReference type="EMBL" id="SUPK01000001">
    <property type="protein sequence ID" value="TJY44462.1"/>
    <property type="molecule type" value="Genomic_DNA"/>
</dbReference>
<accession>A0A4U0FLL8</accession>
<dbReference type="AlphaFoldDB" id="A0A4U0FLL8"/>
<feature type="transmembrane region" description="Helical" evidence="1">
    <location>
        <begin position="29"/>
        <end position="48"/>
    </location>
</feature>